<evidence type="ECO:0000313" key="6">
    <source>
        <dbReference type="Proteomes" id="UP000216225"/>
    </source>
</evidence>
<name>A0A3R7ECZ0_9BURK</name>
<keyword evidence="1" id="KW-0805">Transcription regulation</keyword>
<proteinExistence type="predicted"/>
<dbReference type="SMART" id="SM00895">
    <property type="entry name" value="FCD"/>
    <property type="match status" value="1"/>
</dbReference>
<dbReference type="SUPFAM" id="SSF46785">
    <property type="entry name" value="Winged helix' DNA-binding domain"/>
    <property type="match status" value="2"/>
</dbReference>
<keyword evidence="2" id="KW-0238">DNA-binding</keyword>
<dbReference type="Pfam" id="PF00392">
    <property type="entry name" value="GntR"/>
    <property type="match status" value="2"/>
</dbReference>
<dbReference type="PANTHER" id="PTHR43537:SF5">
    <property type="entry name" value="UXU OPERON TRANSCRIPTIONAL REGULATOR"/>
    <property type="match status" value="1"/>
</dbReference>
<dbReference type="InterPro" id="IPR008920">
    <property type="entry name" value="TF_FadR/GntR_C"/>
</dbReference>
<dbReference type="InterPro" id="IPR036388">
    <property type="entry name" value="WH-like_DNA-bd_sf"/>
</dbReference>
<dbReference type="SMART" id="SM00345">
    <property type="entry name" value="HTH_GNTR"/>
    <property type="match status" value="2"/>
</dbReference>
<dbReference type="PROSITE" id="PS50949">
    <property type="entry name" value="HTH_GNTR"/>
    <property type="match status" value="1"/>
</dbReference>
<organism evidence="5 6">
    <name type="scientific">Alicycliphilus denitrificans</name>
    <dbReference type="NCBI Taxonomy" id="179636"/>
    <lineage>
        <taxon>Bacteria</taxon>
        <taxon>Pseudomonadati</taxon>
        <taxon>Pseudomonadota</taxon>
        <taxon>Betaproteobacteria</taxon>
        <taxon>Burkholderiales</taxon>
        <taxon>Comamonadaceae</taxon>
        <taxon>Alicycliphilus</taxon>
    </lineage>
</organism>
<dbReference type="PANTHER" id="PTHR43537">
    <property type="entry name" value="TRANSCRIPTIONAL REGULATOR, GNTR FAMILY"/>
    <property type="match status" value="1"/>
</dbReference>
<dbReference type="AlphaFoldDB" id="A0A3R7ECZ0"/>
<evidence type="ECO:0000256" key="3">
    <source>
        <dbReference type="ARBA" id="ARBA00023163"/>
    </source>
</evidence>
<dbReference type="Gene3D" id="1.20.120.530">
    <property type="entry name" value="GntR ligand-binding domain-like"/>
    <property type="match status" value="1"/>
</dbReference>
<protein>
    <submittedName>
        <fullName evidence="5">GntR family transcriptional regulator</fullName>
    </submittedName>
</protein>
<dbReference type="SUPFAM" id="SSF48008">
    <property type="entry name" value="GntR ligand-binding domain-like"/>
    <property type="match status" value="1"/>
</dbReference>
<evidence type="ECO:0000259" key="4">
    <source>
        <dbReference type="PROSITE" id="PS50949"/>
    </source>
</evidence>
<dbReference type="Gene3D" id="1.10.10.10">
    <property type="entry name" value="Winged helix-like DNA-binding domain superfamily/Winged helix DNA-binding domain"/>
    <property type="match status" value="2"/>
</dbReference>
<dbReference type="InterPro" id="IPR011711">
    <property type="entry name" value="GntR_C"/>
</dbReference>
<accession>A0A3R7ECZ0</accession>
<dbReference type="InterPro" id="IPR036390">
    <property type="entry name" value="WH_DNA-bd_sf"/>
</dbReference>
<reference evidence="5 6" key="1">
    <citation type="submission" date="2018-09" db="EMBL/GenBank/DDBJ databases">
        <title>Genome comparison of Alicycliphilus sp. BQ1, a polyurethanolytic bacterium, with its closest phylogenetic relatives Alicycliphilus denitrificans BC and K601, unable to attack polyurethane.</title>
        <authorList>
            <person name="Loza-Tavera H."/>
            <person name="Lozano L."/>
            <person name="Cevallos M."/>
            <person name="Maya-Lucas O."/>
            <person name="Garcia-Mena J."/>
            <person name="Hernandez J."/>
        </authorList>
    </citation>
    <scope>NUCLEOTIDE SEQUENCE [LARGE SCALE GENOMIC DNA]</scope>
    <source>
        <strain evidence="5 6">BQ1</strain>
    </source>
</reference>
<dbReference type="InterPro" id="IPR000524">
    <property type="entry name" value="Tscrpt_reg_HTH_GntR"/>
</dbReference>
<comment type="caution">
    <text evidence="5">The sequence shown here is derived from an EMBL/GenBank/DDBJ whole genome shotgun (WGS) entry which is preliminary data.</text>
</comment>
<dbReference type="GO" id="GO:0003677">
    <property type="term" value="F:DNA binding"/>
    <property type="evidence" value="ECO:0007669"/>
    <property type="project" value="UniProtKB-KW"/>
</dbReference>
<dbReference type="Pfam" id="PF07729">
    <property type="entry name" value="FCD"/>
    <property type="match status" value="1"/>
</dbReference>
<evidence type="ECO:0000256" key="1">
    <source>
        <dbReference type="ARBA" id="ARBA00023015"/>
    </source>
</evidence>
<feature type="domain" description="HTH gntR-type" evidence="4">
    <location>
        <begin position="10"/>
        <end position="77"/>
    </location>
</feature>
<keyword evidence="3" id="KW-0804">Transcription</keyword>
<dbReference type="GO" id="GO:0003700">
    <property type="term" value="F:DNA-binding transcription factor activity"/>
    <property type="evidence" value="ECO:0007669"/>
    <property type="project" value="InterPro"/>
</dbReference>
<sequence>MRVKDSADITPLQRRVAREIVSLVRREGLKAGDHLPEVAIAGQIGTSRSPVQAALRHLAGLGLLARDSHRGYFLQKDAPQWGEVAAQFFAEPDDPLYLRIAEARQSGTLEDEVTEAELMRRFDVARSTLRKVLSRISEEGWVEQRVGHGWTFLPMIDSPDAYEESYLFRQSIEPTGLLGPSFRFDPLEMAELKREQARIVEGGYLRMTPIELFEANSRFHETLAAWSHNRFILQSVRRVNLLRRLVEYRQASQRQPRQVQAAEHLAILQAIEAHDLVQAASLMRAHLDGARRGKSHDRGLFS</sequence>
<gene>
    <name evidence="5" type="ORF">CE154_016935</name>
</gene>
<evidence type="ECO:0000256" key="2">
    <source>
        <dbReference type="ARBA" id="ARBA00023125"/>
    </source>
</evidence>
<evidence type="ECO:0000313" key="5">
    <source>
        <dbReference type="EMBL" id="RKJ95717.1"/>
    </source>
</evidence>
<dbReference type="Proteomes" id="UP000216225">
    <property type="component" value="Unassembled WGS sequence"/>
</dbReference>
<dbReference type="RefSeq" id="WP_094439877.1">
    <property type="nucleotide sequence ID" value="NZ_NKDB02000003.1"/>
</dbReference>
<dbReference type="EMBL" id="NKDB02000003">
    <property type="protein sequence ID" value="RKJ95717.1"/>
    <property type="molecule type" value="Genomic_DNA"/>
</dbReference>